<organism evidence="2 3">
    <name type="scientific">Aldrovandia affinis</name>
    <dbReference type="NCBI Taxonomy" id="143900"/>
    <lineage>
        <taxon>Eukaryota</taxon>
        <taxon>Metazoa</taxon>
        <taxon>Chordata</taxon>
        <taxon>Craniata</taxon>
        <taxon>Vertebrata</taxon>
        <taxon>Euteleostomi</taxon>
        <taxon>Actinopterygii</taxon>
        <taxon>Neopterygii</taxon>
        <taxon>Teleostei</taxon>
        <taxon>Notacanthiformes</taxon>
        <taxon>Halosauridae</taxon>
        <taxon>Aldrovandia</taxon>
    </lineage>
</organism>
<keyword evidence="3" id="KW-1185">Reference proteome</keyword>
<name>A0AAD7STH7_9TELE</name>
<feature type="region of interest" description="Disordered" evidence="1">
    <location>
        <begin position="27"/>
        <end position="89"/>
    </location>
</feature>
<sequence length="89" mass="9176">MHTETPKSPSHLLKLWLFKKGRATCPPWALSGPASPPSPDCGRLSARLETPAPLSGGGPQRDSGSAAHKASCSTGPFSLRGCRPALTAA</sequence>
<protein>
    <submittedName>
        <fullName evidence="2">Uncharacterized protein</fullName>
    </submittedName>
</protein>
<evidence type="ECO:0000313" key="3">
    <source>
        <dbReference type="Proteomes" id="UP001221898"/>
    </source>
</evidence>
<dbReference type="AlphaFoldDB" id="A0AAD7STH7"/>
<dbReference type="EMBL" id="JAINUG010000035">
    <property type="protein sequence ID" value="KAJ8408451.1"/>
    <property type="molecule type" value="Genomic_DNA"/>
</dbReference>
<proteinExistence type="predicted"/>
<accession>A0AAD7STH7</accession>
<dbReference type="Proteomes" id="UP001221898">
    <property type="component" value="Unassembled WGS sequence"/>
</dbReference>
<gene>
    <name evidence="2" type="ORF">AAFF_G00258650</name>
</gene>
<reference evidence="2" key="1">
    <citation type="journal article" date="2023" name="Science">
        <title>Genome structures resolve the early diversification of teleost fishes.</title>
        <authorList>
            <person name="Parey E."/>
            <person name="Louis A."/>
            <person name="Montfort J."/>
            <person name="Bouchez O."/>
            <person name="Roques C."/>
            <person name="Iampietro C."/>
            <person name="Lluch J."/>
            <person name="Castinel A."/>
            <person name="Donnadieu C."/>
            <person name="Desvignes T."/>
            <person name="Floi Bucao C."/>
            <person name="Jouanno E."/>
            <person name="Wen M."/>
            <person name="Mejri S."/>
            <person name="Dirks R."/>
            <person name="Jansen H."/>
            <person name="Henkel C."/>
            <person name="Chen W.J."/>
            <person name="Zahm M."/>
            <person name="Cabau C."/>
            <person name="Klopp C."/>
            <person name="Thompson A.W."/>
            <person name="Robinson-Rechavi M."/>
            <person name="Braasch I."/>
            <person name="Lecointre G."/>
            <person name="Bobe J."/>
            <person name="Postlethwait J.H."/>
            <person name="Berthelot C."/>
            <person name="Roest Crollius H."/>
            <person name="Guiguen Y."/>
        </authorList>
    </citation>
    <scope>NUCLEOTIDE SEQUENCE</scope>
    <source>
        <strain evidence="2">NC1722</strain>
    </source>
</reference>
<evidence type="ECO:0000256" key="1">
    <source>
        <dbReference type="SAM" id="MobiDB-lite"/>
    </source>
</evidence>
<comment type="caution">
    <text evidence="2">The sequence shown here is derived from an EMBL/GenBank/DDBJ whole genome shotgun (WGS) entry which is preliminary data.</text>
</comment>
<evidence type="ECO:0000313" key="2">
    <source>
        <dbReference type="EMBL" id="KAJ8408451.1"/>
    </source>
</evidence>